<reference evidence="3 4" key="1">
    <citation type="submission" date="2018-06" db="EMBL/GenBank/DDBJ databases">
        <title>Complete Genomes of Monosporascus.</title>
        <authorList>
            <person name="Robinson A.J."/>
            <person name="Natvig D.O."/>
        </authorList>
    </citation>
    <scope>NUCLEOTIDE SEQUENCE [LARGE SCALE GENOMIC DNA]</scope>
    <source>
        <strain evidence="3 4">CBS 609.92</strain>
    </source>
</reference>
<evidence type="ECO:0000313" key="3">
    <source>
        <dbReference type="EMBL" id="RYO77888.1"/>
    </source>
</evidence>
<feature type="transmembrane region" description="Helical" evidence="2">
    <location>
        <begin position="60"/>
        <end position="84"/>
    </location>
</feature>
<dbReference type="Proteomes" id="UP000294003">
    <property type="component" value="Unassembled WGS sequence"/>
</dbReference>
<comment type="caution">
    <text evidence="3">The sequence shown here is derived from an EMBL/GenBank/DDBJ whole genome shotgun (WGS) entry which is preliminary data.</text>
</comment>
<dbReference type="EMBL" id="QJNS01000422">
    <property type="protein sequence ID" value="RYO77888.1"/>
    <property type="molecule type" value="Genomic_DNA"/>
</dbReference>
<feature type="region of interest" description="Disordered" evidence="1">
    <location>
        <begin position="1"/>
        <end position="32"/>
    </location>
</feature>
<feature type="region of interest" description="Disordered" evidence="1">
    <location>
        <begin position="185"/>
        <end position="212"/>
    </location>
</feature>
<name>A0ABY0GZ35_9PEZI</name>
<sequence length="212" mass="23078">MDKDKGFKVDSIQAPHEQNEIDQFQRSRVPSPNKSPLLRGTLASFLAILDPTSSPSEAEALLLTLVFRFLALDALVSFVLITTLAVASADPETFPFAPIRGCSIAHTVVSTLCFAIGATLWARIYYFKHNPTPLPRMGYVPRREDVVTRVGGSRMSFDPIGLKAEARASGLRGVAELGEFGPLNSRAANPYGRGPRTTTVLNPHLESSPEQE</sequence>
<evidence type="ECO:0000256" key="2">
    <source>
        <dbReference type="SAM" id="Phobius"/>
    </source>
</evidence>
<evidence type="ECO:0008006" key="5">
    <source>
        <dbReference type="Google" id="ProtNLM"/>
    </source>
</evidence>
<keyword evidence="4" id="KW-1185">Reference proteome</keyword>
<evidence type="ECO:0000313" key="4">
    <source>
        <dbReference type="Proteomes" id="UP000294003"/>
    </source>
</evidence>
<gene>
    <name evidence="3" type="ORF">DL762_008986</name>
</gene>
<feature type="transmembrane region" description="Helical" evidence="2">
    <location>
        <begin position="104"/>
        <end position="126"/>
    </location>
</feature>
<organism evidence="3 4">
    <name type="scientific">Monosporascus cannonballus</name>
    <dbReference type="NCBI Taxonomy" id="155416"/>
    <lineage>
        <taxon>Eukaryota</taxon>
        <taxon>Fungi</taxon>
        <taxon>Dikarya</taxon>
        <taxon>Ascomycota</taxon>
        <taxon>Pezizomycotina</taxon>
        <taxon>Sordariomycetes</taxon>
        <taxon>Xylariomycetidae</taxon>
        <taxon>Xylariales</taxon>
        <taxon>Xylariales incertae sedis</taxon>
        <taxon>Monosporascus</taxon>
    </lineage>
</organism>
<protein>
    <recommendedName>
        <fullName evidence="5">MARVEL domain-containing protein</fullName>
    </recommendedName>
</protein>
<accession>A0ABY0GZ35</accession>
<proteinExistence type="predicted"/>
<evidence type="ECO:0000256" key="1">
    <source>
        <dbReference type="SAM" id="MobiDB-lite"/>
    </source>
</evidence>
<keyword evidence="2" id="KW-0812">Transmembrane</keyword>
<keyword evidence="2" id="KW-0472">Membrane</keyword>
<keyword evidence="2" id="KW-1133">Transmembrane helix</keyword>